<dbReference type="GO" id="GO:0009297">
    <property type="term" value="P:pilus assembly"/>
    <property type="evidence" value="ECO:0007669"/>
    <property type="project" value="InterPro"/>
</dbReference>
<dbReference type="Gene3D" id="2.60.40.2610">
    <property type="entry name" value="Outer membrane usher protein FimD, plug domain"/>
    <property type="match status" value="1"/>
</dbReference>
<dbReference type="Gene3D" id="2.60.40.3110">
    <property type="match status" value="1"/>
</dbReference>
<gene>
    <name evidence="2" type="ORF">ENE74_06345</name>
</gene>
<dbReference type="GO" id="GO:0015473">
    <property type="term" value="F:fimbrial usher porin activity"/>
    <property type="evidence" value="ECO:0007669"/>
    <property type="project" value="InterPro"/>
</dbReference>
<dbReference type="PANTHER" id="PTHR30451">
    <property type="entry name" value="OUTER MEMBRANE USHER PROTEIN"/>
    <property type="match status" value="1"/>
</dbReference>
<dbReference type="GO" id="GO:0009279">
    <property type="term" value="C:cell outer membrane"/>
    <property type="evidence" value="ECO:0007669"/>
    <property type="project" value="TreeGrafter"/>
</dbReference>
<reference evidence="2 3" key="1">
    <citation type="submission" date="2019-01" db="EMBL/GenBank/DDBJ databases">
        <authorList>
            <person name="Chen W.-M."/>
        </authorList>
    </citation>
    <scope>NUCLEOTIDE SEQUENCE [LARGE SCALE GENOMIC DNA]</scope>
    <source>
        <strain evidence="2 3">TLA-22</strain>
    </source>
</reference>
<evidence type="ECO:0000313" key="3">
    <source>
        <dbReference type="Proteomes" id="UP000282977"/>
    </source>
</evidence>
<dbReference type="Pfam" id="PF00577">
    <property type="entry name" value="Usher"/>
    <property type="match status" value="2"/>
</dbReference>
<dbReference type="InterPro" id="IPR000015">
    <property type="entry name" value="Fimb_usher"/>
</dbReference>
<feature type="region of interest" description="Disordered" evidence="1">
    <location>
        <begin position="29"/>
        <end position="48"/>
    </location>
</feature>
<dbReference type="AlphaFoldDB" id="A0A437J919"/>
<dbReference type="OrthoDB" id="8587at2"/>
<keyword evidence="3" id="KW-1185">Reference proteome</keyword>
<dbReference type="EMBL" id="RZUL01000002">
    <property type="protein sequence ID" value="RVT41880.1"/>
    <property type="molecule type" value="Genomic_DNA"/>
</dbReference>
<dbReference type="PANTHER" id="PTHR30451:SF5">
    <property type="entry name" value="SLR0019 PROTEIN"/>
    <property type="match status" value="1"/>
</dbReference>
<proteinExistence type="predicted"/>
<organism evidence="2 3">
    <name type="scientific">Sphingobium algorifonticola</name>
    <dbReference type="NCBI Taxonomy" id="2008318"/>
    <lineage>
        <taxon>Bacteria</taxon>
        <taxon>Pseudomonadati</taxon>
        <taxon>Pseudomonadota</taxon>
        <taxon>Alphaproteobacteria</taxon>
        <taxon>Sphingomonadales</taxon>
        <taxon>Sphingomonadaceae</taxon>
        <taxon>Sphingobium</taxon>
    </lineage>
</organism>
<protein>
    <submittedName>
        <fullName evidence="2">Fimbrial biogenesis outer membrane usher protein</fullName>
    </submittedName>
</protein>
<dbReference type="Proteomes" id="UP000282977">
    <property type="component" value="Unassembled WGS sequence"/>
</dbReference>
<comment type="caution">
    <text evidence="2">The sequence shown here is derived from an EMBL/GenBank/DDBJ whole genome shotgun (WGS) entry which is preliminary data.</text>
</comment>
<sequence>MAYRWRRDPRPICCRGLSATGWSARAVRSGLRPRPTAERSMRCSRLPRPNRPRSGFAGLLACALLVPGAARAQNEGAGLRALLLRVNDVEAVEPVRVTVDGAAIWADADALRQAGVTVSAGRKGPVDLATLPDTTAVIDDASQRLDIRQRRSNRLSLTRSVHAEAMALQPLSPARAAIALSYDLTAVVGADDRPTLSGYVETRMFAGGAQLAYGLLLAPGRTGGTRPIRLDSALVLTDPARLFRATVGDFIGTGLRWSRSVRVAGIQIGNDFALRPDLVTYPLPSIAGDVAVASTIDVIAQGGRSVAQAQVEPGDYLLSGIPVPTGHGTLGIVVRDASGRQSLRTIDLYGAPQLLAPGLMEIGGDMGAVRAGYGRRDADYRGFAASVTVRRGITPWLTVEGHGETTEALRLGGVGAITALGSFGVLSLDAAVSQVKGAAAEGTGAGGHQIGIAFERVARPFSFSLAARHVSRGHRDTASVNGDAPPRSTLSAQVGMDMGPLGSASIGYTRLASVTNGSFRLDRLSLLTASYSVHLGEGINLFAAGLGDFGRTEAHSLSLAVTMALGGARMLTAGYDMRAGMDSAIADYRNPALFVGDLGYRLAMARGAAARLLAEVDYRAMPARLSLGVDRIAGRTSARLAARGALLLIDDGIFFADSLAGGFAIVSAGAPDVTILQDHRPVGRTGRDGRALVTNLRLYQDNLLAIDPLDLPPDARAGATRMIVRPGERGPVMARFAVDRRAAASAYLIDAAGVPVSAGSTAQLNGGEEMPVGYGGLVWLDGLLAENDIRVTDTAGGNCVATVHLTAQQMADFAQAPRLGNLQCLPL</sequence>
<dbReference type="InterPro" id="IPR042186">
    <property type="entry name" value="FimD_plug_dom"/>
</dbReference>
<accession>A0A437J919</accession>
<name>A0A437J919_9SPHN</name>
<evidence type="ECO:0000256" key="1">
    <source>
        <dbReference type="SAM" id="MobiDB-lite"/>
    </source>
</evidence>
<evidence type="ECO:0000313" key="2">
    <source>
        <dbReference type="EMBL" id="RVT41880.1"/>
    </source>
</evidence>